<dbReference type="PROSITE" id="PS50950">
    <property type="entry name" value="ZF_THAP"/>
    <property type="match status" value="1"/>
</dbReference>
<keyword evidence="3" id="KW-0862">Zinc</keyword>
<keyword evidence="2 5" id="KW-0863">Zinc-finger</keyword>
<evidence type="ECO:0000256" key="3">
    <source>
        <dbReference type="ARBA" id="ARBA00022833"/>
    </source>
</evidence>
<reference evidence="7" key="1">
    <citation type="submission" date="2025-08" db="UniProtKB">
        <authorList>
            <consortium name="RefSeq"/>
        </authorList>
    </citation>
    <scope>IDENTIFICATION</scope>
    <source>
        <tissue evidence="7">Muscle</tissue>
    </source>
</reference>
<evidence type="ECO:0000256" key="4">
    <source>
        <dbReference type="ARBA" id="ARBA00023125"/>
    </source>
</evidence>
<dbReference type="GeneID" id="109102509"/>
<name>A0A9Q9X9R3_CYPCA</name>
<sequence>MVNYCVCAGCKNSTQTGHRVHGFPMKDKATLRQWVQFVRVRWANFSMTSITTNSKICSTHFREEDYDPGDIRMVSLGLKRLSYVQLIPTTVPSVHTHLSACPAPRPRSTNIGATRRKRELAKMLTDASMQETADSVGAMIDDPLPSSSTCDTVTQCNLKPPGMSHAVQVNLKPKMVSVGTQMTFRMQTSTPLTSPEQTDEEEDPSVIISDLKYFSWCAMNLKYMKV</sequence>
<evidence type="ECO:0000256" key="1">
    <source>
        <dbReference type="ARBA" id="ARBA00022723"/>
    </source>
</evidence>
<evidence type="ECO:0000256" key="5">
    <source>
        <dbReference type="PROSITE-ProRule" id="PRU00309"/>
    </source>
</evidence>
<dbReference type="RefSeq" id="XP_042597796.1">
    <property type="nucleotide sequence ID" value="XM_042741862.1"/>
</dbReference>
<protein>
    <submittedName>
        <fullName evidence="7">THAP domain-containing protein 10-like</fullName>
    </submittedName>
</protein>
<dbReference type="InterPro" id="IPR052224">
    <property type="entry name" value="THAP_domain_protein"/>
</dbReference>
<proteinExistence type="predicted"/>
<keyword evidence="4 5" id="KW-0238">DNA-binding</keyword>
<dbReference type="Pfam" id="PF05485">
    <property type="entry name" value="THAP"/>
    <property type="match status" value="1"/>
</dbReference>
<organism evidence="7">
    <name type="scientific">Cyprinus carpio</name>
    <name type="common">Common carp</name>
    <dbReference type="NCBI Taxonomy" id="7962"/>
    <lineage>
        <taxon>Eukaryota</taxon>
        <taxon>Metazoa</taxon>
        <taxon>Chordata</taxon>
        <taxon>Craniata</taxon>
        <taxon>Vertebrata</taxon>
        <taxon>Euteleostomi</taxon>
        <taxon>Actinopterygii</taxon>
        <taxon>Neopterygii</taxon>
        <taxon>Teleostei</taxon>
        <taxon>Ostariophysi</taxon>
        <taxon>Cypriniformes</taxon>
        <taxon>Cyprinidae</taxon>
        <taxon>Cyprininae</taxon>
        <taxon>Cyprinus</taxon>
    </lineage>
</organism>
<dbReference type="InterPro" id="IPR006612">
    <property type="entry name" value="THAP_Znf"/>
</dbReference>
<evidence type="ECO:0000256" key="2">
    <source>
        <dbReference type="ARBA" id="ARBA00022771"/>
    </source>
</evidence>
<dbReference type="SMART" id="SM00980">
    <property type="entry name" value="THAP"/>
    <property type="match status" value="1"/>
</dbReference>
<feature type="domain" description="THAP-type" evidence="6">
    <location>
        <begin position="1"/>
        <end position="95"/>
    </location>
</feature>
<keyword evidence="1" id="KW-0479">Metal-binding</keyword>
<dbReference type="PANTHER" id="PTHR46927:SF3">
    <property type="entry name" value="THAP-TYPE DOMAIN-CONTAINING PROTEIN"/>
    <property type="match status" value="1"/>
</dbReference>
<dbReference type="AlphaFoldDB" id="A0A9Q9X9R3"/>
<dbReference type="Proteomes" id="UP001155660">
    <property type="component" value="Chromosome B16"/>
</dbReference>
<dbReference type="GO" id="GO:0008270">
    <property type="term" value="F:zinc ion binding"/>
    <property type="evidence" value="ECO:0007669"/>
    <property type="project" value="UniProtKB-KW"/>
</dbReference>
<evidence type="ECO:0000313" key="7">
    <source>
        <dbReference type="RefSeq" id="XP_042597796.1"/>
    </source>
</evidence>
<evidence type="ECO:0000259" key="6">
    <source>
        <dbReference type="PROSITE" id="PS50950"/>
    </source>
</evidence>
<dbReference type="OrthoDB" id="7331812at2759"/>
<dbReference type="KEGG" id="ccar:109102509"/>
<accession>A0A9Q9X9R3</accession>
<dbReference type="GO" id="GO:0003677">
    <property type="term" value="F:DNA binding"/>
    <property type="evidence" value="ECO:0007669"/>
    <property type="project" value="UniProtKB-UniRule"/>
</dbReference>
<dbReference type="PANTHER" id="PTHR46927">
    <property type="entry name" value="AGAP005574-PA"/>
    <property type="match status" value="1"/>
</dbReference>
<gene>
    <name evidence="7" type="primary">LOC109102509</name>
</gene>